<dbReference type="AlphaFoldDB" id="A0A388K8B5"/>
<accession>A0A388K8B5</accession>
<dbReference type="GO" id="GO:0000175">
    <property type="term" value="F:3'-5'-RNA exonuclease activity"/>
    <property type="evidence" value="ECO:0007669"/>
    <property type="project" value="TreeGrafter"/>
</dbReference>
<dbReference type="Pfam" id="PF03372">
    <property type="entry name" value="Exo_endo_phos"/>
    <property type="match status" value="1"/>
</dbReference>
<reference evidence="2 3" key="1">
    <citation type="journal article" date="2018" name="Cell">
        <title>The Chara Genome: Secondary Complexity and Implications for Plant Terrestrialization.</title>
        <authorList>
            <person name="Nishiyama T."/>
            <person name="Sakayama H."/>
            <person name="Vries J.D."/>
            <person name="Buschmann H."/>
            <person name="Saint-Marcoux D."/>
            <person name="Ullrich K.K."/>
            <person name="Haas F.B."/>
            <person name="Vanderstraeten L."/>
            <person name="Becker D."/>
            <person name="Lang D."/>
            <person name="Vosolsobe S."/>
            <person name="Rombauts S."/>
            <person name="Wilhelmsson P.K.I."/>
            <person name="Janitza P."/>
            <person name="Kern R."/>
            <person name="Heyl A."/>
            <person name="Rumpler F."/>
            <person name="Villalobos L.I.A.C."/>
            <person name="Clay J.M."/>
            <person name="Skokan R."/>
            <person name="Toyoda A."/>
            <person name="Suzuki Y."/>
            <person name="Kagoshima H."/>
            <person name="Schijlen E."/>
            <person name="Tajeshwar N."/>
            <person name="Catarino B."/>
            <person name="Hetherington A.J."/>
            <person name="Saltykova A."/>
            <person name="Bonnot C."/>
            <person name="Breuninger H."/>
            <person name="Symeonidi A."/>
            <person name="Radhakrishnan G.V."/>
            <person name="Van Nieuwerburgh F."/>
            <person name="Deforce D."/>
            <person name="Chang C."/>
            <person name="Karol K.G."/>
            <person name="Hedrich R."/>
            <person name="Ulvskov P."/>
            <person name="Glockner G."/>
            <person name="Delwiche C.F."/>
            <person name="Petrasek J."/>
            <person name="Van de Peer Y."/>
            <person name="Friml J."/>
            <person name="Beilby M."/>
            <person name="Dolan L."/>
            <person name="Kohara Y."/>
            <person name="Sugano S."/>
            <person name="Fujiyama A."/>
            <person name="Delaux P.-M."/>
            <person name="Quint M."/>
            <person name="TheiBen G."/>
            <person name="Hagemann M."/>
            <person name="Harholt J."/>
            <person name="Dunand C."/>
            <person name="Zachgo S."/>
            <person name="Langdale J."/>
            <person name="Maumus F."/>
            <person name="Straeten D.V.D."/>
            <person name="Gould S.B."/>
            <person name="Rensing S.A."/>
        </authorList>
    </citation>
    <scope>NUCLEOTIDE SEQUENCE [LARGE SCALE GENOMIC DNA]</scope>
    <source>
        <strain evidence="2 3">S276</strain>
    </source>
</reference>
<dbReference type="Gene3D" id="3.60.10.10">
    <property type="entry name" value="Endonuclease/exonuclease/phosphatase"/>
    <property type="match status" value="1"/>
</dbReference>
<name>A0A388K8B5_CHABU</name>
<proteinExistence type="predicted"/>
<dbReference type="Proteomes" id="UP000265515">
    <property type="component" value="Unassembled WGS sequence"/>
</dbReference>
<dbReference type="PANTHER" id="PTHR12121">
    <property type="entry name" value="CARBON CATABOLITE REPRESSOR PROTEIN 4"/>
    <property type="match status" value="1"/>
</dbReference>
<keyword evidence="3" id="KW-1185">Reference proteome</keyword>
<feature type="domain" description="Endonuclease/exonuclease/phosphatase" evidence="1">
    <location>
        <begin position="118"/>
        <end position="537"/>
    </location>
</feature>
<evidence type="ECO:0000313" key="3">
    <source>
        <dbReference type="Proteomes" id="UP000265515"/>
    </source>
</evidence>
<dbReference type="Gramene" id="GBG66246">
    <property type="protein sequence ID" value="GBG66246"/>
    <property type="gene ID" value="CBR_g57848"/>
</dbReference>
<dbReference type="InterPro" id="IPR050410">
    <property type="entry name" value="CCR4/nocturin_mRNA_transcr"/>
</dbReference>
<sequence length="554" mass="59751">MQLAVVASLSRLSGLSSLSLAHSVVPSGRGTTSVRNLFAVCRRTPLFLRPTTCSRRPDQHIRPLCLCRTRSSVPAKQGQMTRGSQPPLYRHDFVAVCDDNGSPLPDGGSQGLAVRVISYNVLAQALVKSEFFPHSPRGCLRWKERSKALAEELVNLQADFLCLQELDEFKTFYEPLMKNQGYASLYQKRPGRKRDGSCIFFRESRFELLESGAIDYNDLVPAGMIPAGHLEGTLTRRDWDSALGKAGQHTESVALGGQAGDDSLKSPSATTATTFGIEKDGRIKLLRDCVGVLGVFQAKDRPGDCFIVASTQLYWDPEWKDVKMAQARYLVKRLTALRQSAINSYRGTLPILLGGDFNSTPGDEVYNYLTSVPDCSLNLPSVSGTMEVVPRESSSLDDPASTAAAAAAAAGTVAASALADTETNATATEVISPSNDLACSLSDKDPAIANTSSGGVISNCEISRQVMMGKLFVSSYASASSEPPFTTICPKFTGTLDYVFLSPPPLARIRRLLRVPETPDEATVIGGVPNTFHPSDHLPVGVDVILFPRKQPGN</sequence>
<organism evidence="2 3">
    <name type="scientific">Chara braunii</name>
    <name type="common">Braun's stonewort</name>
    <dbReference type="NCBI Taxonomy" id="69332"/>
    <lineage>
        <taxon>Eukaryota</taxon>
        <taxon>Viridiplantae</taxon>
        <taxon>Streptophyta</taxon>
        <taxon>Charophyceae</taxon>
        <taxon>Charales</taxon>
        <taxon>Characeae</taxon>
        <taxon>Chara</taxon>
    </lineage>
</organism>
<gene>
    <name evidence="2" type="ORF">CBR_g57848</name>
</gene>
<protein>
    <recommendedName>
        <fullName evidence="1">Endonuclease/exonuclease/phosphatase domain-containing protein</fullName>
    </recommendedName>
</protein>
<dbReference type="InterPro" id="IPR036691">
    <property type="entry name" value="Endo/exonu/phosph_ase_sf"/>
</dbReference>
<dbReference type="EMBL" id="BFEA01000071">
    <property type="protein sequence ID" value="GBG66246.1"/>
    <property type="molecule type" value="Genomic_DNA"/>
</dbReference>
<dbReference type="PANTHER" id="PTHR12121:SF68">
    <property type="entry name" value="CARBON CATABOLITE REPRESSOR PROTEIN 4 HOMOLOG 4-RELATED"/>
    <property type="match status" value="1"/>
</dbReference>
<comment type="caution">
    <text evidence="2">The sequence shown here is derived from an EMBL/GenBank/DDBJ whole genome shotgun (WGS) entry which is preliminary data.</text>
</comment>
<evidence type="ECO:0000259" key="1">
    <source>
        <dbReference type="Pfam" id="PF03372"/>
    </source>
</evidence>
<dbReference type="OrthoDB" id="2866996at2759"/>
<dbReference type="InterPro" id="IPR005135">
    <property type="entry name" value="Endo/exonuclease/phosphatase"/>
</dbReference>
<dbReference type="STRING" id="69332.A0A388K8B5"/>
<dbReference type="SUPFAM" id="SSF56219">
    <property type="entry name" value="DNase I-like"/>
    <property type="match status" value="1"/>
</dbReference>
<evidence type="ECO:0000313" key="2">
    <source>
        <dbReference type="EMBL" id="GBG66246.1"/>
    </source>
</evidence>